<accession>A0A8R1HSY1</accession>
<feature type="compositionally biased region" description="Polar residues" evidence="2">
    <location>
        <begin position="186"/>
        <end position="197"/>
    </location>
</feature>
<dbReference type="InterPro" id="IPR051962">
    <property type="entry name" value="Cuticlin"/>
</dbReference>
<feature type="compositionally biased region" description="Low complexity" evidence="2">
    <location>
        <begin position="210"/>
        <end position="219"/>
    </location>
</feature>
<evidence type="ECO:0000313" key="5">
    <source>
        <dbReference type="Proteomes" id="UP000005237"/>
    </source>
</evidence>
<feature type="compositionally biased region" description="Polar residues" evidence="2">
    <location>
        <begin position="157"/>
        <end position="167"/>
    </location>
</feature>
<dbReference type="InterPro" id="IPR057475">
    <property type="entry name" value="CUT_C"/>
</dbReference>
<organism evidence="4 5">
    <name type="scientific">Caenorhabditis japonica</name>
    <dbReference type="NCBI Taxonomy" id="281687"/>
    <lineage>
        <taxon>Eukaryota</taxon>
        <taxon>Metazoa</taxon>
        <taxon>Ecdysozoa</taxon>
        <taxon>Nematoda</taxon>
        <taxon>Chromadorea</taxon>
        <taxon>Rhabditida</taxon>
        <taxon>Rhabditina</taxon>
        <taxon>Rhabditomorpha</taxon>
        <taxon>Rhabditoidea</taxon>
        <taxon>Rhabditidae</taxon>
        <taxon>Peloderinae</taxon>
        <taxon>Caenorhabditis</taxon>
    </lineage>
</organism>
<dbReference type="PANTHER" id="PTHR22907:SF24">
    <property type="entry name" value="ZP DOMAIN-CONTAINING PROTEIN"/>
    <property type="match status" value="1"/>
</dbReference>
<dbReference type="PROSITE" id="PS51034">
    <property type="entry name" value="ZP_2"/>
    <property type="match status" value="1"/>
</dbReference>
<reference evidence="4" key="2">
    <citation type="submission" date="2022-06" db="UniProtKB">
        <authorList>
            <consortium name="EnsemblMetazoa"/>
        </authorList>
    </citation>
    <scope>IDENTIFICATION</scope>
    <source>
        <strain evidence="4">DF5081</strain>
    </source>
</reference>
<keyword evidence="1" id="KW-0732">Signal</keyword>
<reference evidence="5" key="1">
    <citation type="submission" date="2010-08" db="EMBL/GenBank/DDBJ databases">
        <authorList>
            <consortium name="Caenorhabditis japonica Sequencing Consortium"/>
            <person name="Wilson R.K."/>
        </authorList>
    </citation>
    <scope>NUCLEOTIDE SEQUENCE [LARGE SCALE GENOMIC DNA]</scope>
    <source>
        <strain evidence="5">DF5081</strain>
    </source>
</reference>
<protein>
    <submittedName>
        <fullName evidence="4">ZP domain-containing protein</fullName>
    </submittedName>
</protein>
<dbReference type="PANTHER" id="PTHR22907">
    <property type="entry name" value="GH04558P"/>
    <property type="match status" value="1"/>
</dbReference>
<keyword evidence="5" id="KW-1185">Reference proteome</keyword>
<evidence type="ECO:0000256" key="1">
    <source>
        <dbReference type="ARBA" id="ARBA00022729"/>
    </source>
</evidence>
<dbReference type="EnsemblMetazoa" id="CJA10174.1">
    <property type="protein sequence ID" value="CJA10174.1"/>
    <property type="gene ID" value="WBGene00129378"/>
</dbReference>
<feature type="domain" description="ZP" evidence="3">
    <location>
        <begin position="1"/>
        <end position="84"/>
    </location>
</feature>
<feature type="region of interest" description="Disordered" evidence="2">
    <location>
        <begin position="96"/>
        <end position="228"/>
    </location>
</feature>
<dbReference type="Proteomes" id="UP000005237">
    <property type="component" value="Unassembled WGS sequence"/>
</dbReference>
<name>A0A8R1HSY1_CAEJA</name>
<proteinExistence type="predicted"/>
<evidence type="ECO:0000313" key="4">
    <source>
        <dbReference type="EnsemblMetazoa" id="CJA10174.2"/>
    </source>
</evidence>
<evidence type="ECO:0000259" key="3">
    <source>
        <dbReference type="PROSITE" id="PS51034"/>
    </source>
</evidence>
<dbReference type="EnsemblMetazoa" id="CJA10174.2">
    <property type="protein sequence ID" value="CJA10174.2"/>
    <property type="gene ID" value="WBGene00129378"/>
</dbReference>
<dbReference type="Pfam" id="PF25301">
    <property type="entry name" value="CUT_C"/>
    <property type="match status" value="1"/>
</dbReference>
<evidence type="ECO:0000256" key="2">
    <source>
        <dbReference type="SAM" id="MobiDB-lite"/>
    </source>
</evidence>
<sequence length="228" mass="25004">MYGVLINNCYVTDGFGKKADVIDGKGCPIDPILITGIRYSSDLQRAYAESSVFKFADKPGVWFFCQVQMCMKKHGMCDGVTPPSCGSMSRVLSAGNGGGFEEEIEEEKPSRKLTKKPPVQDYDYEIEKPKPTKAPTRTTPSANNDYDYDNESPKLHSPNSHTYNSVTPPLDYDTVTLTAFSPPFNPATTTQESVSKTFETEDDLAPSVTSSSIPKSQKISKGETANQL</sequence>
<dbReference type="AlphaFoldDB" id="A0A8R1HSY1"/>
<dbReference type="InterPro" id="IPR001507">
    <property type="entry name" value="ZP_dom"/>
</dbReference>